<comment type="caution">
    <text evidence="1">The sequence shown here is derived from an EMBL/GenBank/DDBJ whole genome shotgun (WGS) entry which is preliminary data.</text>
</comment>
<evidence type="ECO:0000313" key="1">
    <source>
        <dbReference type="EMBL" id="RQH38454.1"/>
    </source>
</evidence>
<dbReference type="EMBL" id="RCBY01000101">
    <property type="protein sequence ID" value="RQH38454.1"/>
    <property type="molecule type" value="Genomic_DNA"/>
</dbReference>
<gene>
    <name evidence="1" type="ORF">D5R40_17620</name>
</gene>
<dbReference type="Proteomes" id="UP000269154">
    <property type="component" value="Unassembled WGS sequence"/>
</dbReference>
<keyword evidence="2" id="KW-1185">Reference proteome</keyword>
<dbReference type="AlphaFoldDB" id="A0A3N6PRI0"/>
<protein>
    <submittedName>
        <fullName evidence="1">Uncharacterized protein</fullName>
    </submittedName>
</protein>
<organism evidence="1 2">
    <name type="scientific">Okeania hirsuta</name>
    <dbReference type="NCBI Taxonomy" id="1458930"/>
    <lineage>
        <taxon>Bacteria</taxon>
        <taxon>Bacillati</taxon>
        <taxon>Cyanobacteriota</taxon>
        <taxon>Cyanophyceae</taxon>
        <taxon>Oscillatoriophycideae</taxon>
        <taxon>Oscillatoriales</taxon>
        <taxon>Microcoleaceae</taxon>
        <taxon>Okeania</taxon>
    </lineage>
</organism>
<proteinExistence type="predicted"/>
<accession>A0A3N6PRI0</accession>
<name>A0A3N6PRI0_9CYAN</name>
<sequence length="59" mass="7039">MRYKILGFRDTVPEGKEKDNFTHACMIDAIFYLGNKKYFSPTWNFFLDFKDSVKLHINS</sequence>
<reference evidence="1 2" key="1">
    <citation type="journal article" date="2018" name="ACS Chem. Biol.">
        <title>Ketoreductase domain dysfunction expands chemodiversity: malyngamide biosynthesis in the cyanobacterium Okeania hirsuta.</title>
        <authorList>
            <person name="Moss N.A."/>
            <person name="Leao T."/>
            <person name="Rankin M."/>
            <person name="McCullough T.M."/>
            <person name="Qu P."/>
            <person name="Korobeynikov A."/>
            <person name="Smith J.L."/>
            <person name="Gerwick L."/>
            <person name="Gerwick W.H."/>
        </authorList>
    </citation>
    <scope>NUCLEOTIDE SEQUENCE [LARGE SCALE GENOMIC DNA]</scope>
    <source>
        <strain evidence="1 2">PAB10Feb10-1</strain>
    </source>
</reference>
<evidence type="ECO:0000313" key="2">
    <source>
        <dbReference type="Proteomes" id="UP000269154"/>
    </source>
</evidence>